<dbReference type="Proteomes" id="UP000265520">
    <property type="component" value="Unassembled WGS sequence"/>
</dbReference>
<protein>
    <submittedName>
        <fullName evidence="2">F-box/LRR-repeat protein</fullName>
    </submittedName>
</protein>
<sequence>MAWLMHTRETLRQLFYNVWTMPDVNILQIGGGMHKLEILYLAHNSIVGVEPNHHRFACLKSLSLSYVCISALDLNLLVSACPKIEALELINPKIVISNSLATIEVSSPTLKSVYIDGIGCDKFVLDADGIESLHLRVCEIELRILRVWIQANPQPYGQNFTT</sequence>
<evidence type="ECO:0000259" key="1">
    <source>
        <dbReference type="Pfam" id="PF24758"/>
    </source>
</evidence>
<evidence type="ECO:0000313" key="2">
    <source>
        <dbReference type="EMBL" id="MCI12632.1"/>
    </source>
</evidence>
<dbReference type="InterPro" id="IPR055411">
    <property type="entry name" value="LRR_FXL15/At3g58940/PEG3-like"/>
</dbReference>
<dbReference type="Gene3D" id="3.80.10.10">
    <property type="entry name" value="Ribonuclease Inhibitor"/>
    <property type="match status" value="1"/>
</dbReference>
<comment type="caution">
    <text evidence="2">The sequence shown here is derived from an EMBL/GenBank/DDBJ whole genome shotgun (WGS) entry which is preliminary data.</text>
</comment>
<feature type="domain" description="F-box/LRR-repeat protein 15/At3g58940/PEG3-like LRR" evidence="1">
    <location>
        <begin position="33"/>
        <end position="135"/>
    </location>
</feature>
<dbReference type="AlphaFoldDB" id="A0A392PLI4"/>
<evidence type="ECO:0000313" key="3">
    <source>
        <dbReference type="Proteomes" id="UP000265520"/>
    </source>
</evidence>
<proteinExistence type="predicted"/>
<dbReference type="InterPro" id="IPR032675">
    <property type="entry name" value="LRR_dom_sf"/>
</dbReference>
<accession>A0A392PLI4</accession>
<keyword evidence="3" id="KW-1185">Reference proteome</keyword>
<reference evidence="2 3" key="1">
    <citation type="journal article" date="2018" name="Front. Plant Sci.">
        <title>Red Clover (Trifolium pratense) and Zigzag Clover (T. medium) - A Picture of Genomic Similarities and Differences.</title>
        <authorList>
            <person name="Dluhosova J."/>
            <person name="Istvanek J."/>
            <person name="Nedelnik J."/>
            <person name="Repkova J."/>
        </authorList>
    </citation>
    <scope>NUCLEOTIDE SEQUENCE [LARGE SCALE GENOMIC DNA]</scope>
    <source>
        <strain evidence="3">cv. 10/8</strain>
        <tissue evidence="2">Leaf</tissue>
    </source>
</reference>
<dbReference type="Pfam" id="PF24758">
    <property type="entry name" value="LRR_At5g56370"/>
    <property type="match status" value="1"/>
</dbReference>
<dbReference type="EMBL" id="LXQA010084958">
    <property type="protein sequence ID" value="MCI12632.1"/>
    <property type="molecule type" value="Genomic_DNA"/>
</dbReference>
<organism evidence="2 3">
    <name type="scientific">Trifolium medium</name>
    <dbReference type="NCBI Taxonomy" id="97028"/>
    <lineage>
        <taxon>Eukaryota</taxon>
        <taxon>Viridiplantae</taxon>
        <taxon>Streptophyta</taxon>
        <taxon>Embryophyta</taxon>
        <taxon>Tracheophyta</taxon>
        <taxon>Spermatophyta</taxon>
        <taxon>Magnoliopsida</taxon>
        <taxon>eudicotyledons</taxon>
        <taxon>Gunneridae</taxon>
        <taxon>Pentapetalae</taxon>
        <taxon>rosids</taxon>
        <taxon>fabids</taxon>
        <taxon>Fabales</taxon>
        <taxon>Fabaceae</taxon>
        <taxon>Papilionoideae</taxon>
        <taxon>50 kb inversion clade</taxon>
        <taxon>NPAAA clade</taxon>
        <taxon>Hologalegina</taxon>
        <taxon>IRL clade</taxon>
        <taxon>Trifolieae</taxon>
        <taxon>Trifolium</taxon>
    </lineage>
</organism>
<name>A0A392PLI4_9FABA</name>
<dbReference type="SUPFAM" id="SSF52047">
    <property type="entry name" value="RNI-like"/>
    <property type="match status" value="1"/>
</dbReference>